<keyword evidence="2 6" id="KW-0812">Transmembrane</keyword>
<dbReference type="Pfam" id="PF07690">
    <property type="entry name" value="MFS_1"/>
    <property type="match status" value="1"/>
</dbReference>
<feature type="transmembrane region" description="Helical" evidence="6">
    <location>
        <begin position="327"/>
        <end position="346"/>
    </location>
</feature>
<feature type="transmembrane region" description="Helical" evidence="6">
    <location>
        <begin position="88"/>
        <end position="121"/>
    </location>
</feature>
<feature type="transmembrane region" description="Helical" evidence="6">
    <location>
        <begin position="42"/>
        <end position="67"/>
    </location>
</feature>
<evidence type="ECO:0000256" key="2">
    <source>
        <dbReference type="ARBA" id="ARBA00022692"/>
    </source>
</evidence>
<feature type="transmembrane region" description="Helical" evidence="6">
    <location>
        <begin position="298"/>
        <end position="315"/>
    </location>
</feature>
<dbReference type="OrthoDB" id="413079at2759"/>
<dbReference type="InterPro" id="IPR020846">
    <property type="entry name" value="MFS_dom"/>
</dbReference>
<feature type="transmembrane region" description="Helical" evidence="6">
    <location>
        <begin position="385"/>
        <end position="409"/>
    </location>
</feature>
<feature type="transmembrane region" description="Helical" evidence="6">
    <location>
        <begin position="415"/>
        <end position="434"/>
    </location>
</feature>
<proteinExistence type="predicted"/>
<dbReference type="Proteomes" id="UP001141434">
    <property type="component" value="Unassembled WGS sequence"/>
</dbReference>
<keyword evidence="9" id="KW-1185">Reference proteome</keyword>
<dbReference type="RefSeq" id="XP_056509899.1">
    <property type="nucleotide sequence ID" value="XM_056657099.1"/>
</dbReference>
<feature type="transmembrane region" description="Helical" evidence="6">
    <location>
        <begin position="127"/>
        <end position="147"/>
    </location>
</feature>
<sequence length="443" mass="47638">MSTQTQTETFVLHNRASPEPVVHEPAQEPEPELSPKWRYPKVLSAGMSFFVAGVNDGSLGSLIPYVIRSYGIGTDMVAVIAKRYGTTFAGWLVAALSNSTICQYLDLGPILAVGAALQILAHVLRTWMPPFGLYVVTFFLASLGQAYNDTHANTFVSSLRGAHRWLGFIHAMYMAGCLVSPFVATAVASANQDSQWALFYLFPLGLGVANLALLGVSFWDRMALAPKRRRHVAGMSGGVAAESSGKSALMEITVTLRTPGVWLLSLFFFFFLGATITAGGWMVEYLVNIRNGNVKDMGYVPAGFYGGGFLGRLILAEPTHRLGERRMIFIYAMLCVGLQLVFWLVPNIITEAVAVSLLGFFSGPFFATGISVGSKIFAPELRSSAIAFVFVLGQIGGSIFPALTGIIASRVGVQVLQPMLVGLLGAAGVSWLVLPKDAGLHRD</sequence>
<dbReference type="InterPro" id="IPR036259">
    <property type="entry name" value="MFS_trans_sf"/>
</dbReference>
<dbReference type="PANTHER" id="PTHR23514">
    <property type="entry name" value="BYPASS OF STOP CODON PROTEIN 6"/>
    <property type="match status" value="1"/>
</dbReference>
<feature type="transmembrane region" description="Helical" evidence="6">
    <location>
        <begin position="352"/>
        <end position="373"/>
    </location>
</feature>
<evidence type="ECO:0000259" key="7">
    <source>
        <dbReference type="PROSITE" id="PS50850"/>
    </source>
</evidence>
<evidence type="ECO:0000256" key="3">
    <source>
        <dbReference type="ARBA" id="ARBA00022989"/>
    </source>
</evidence>
<reference evidence="8" key="1">
    <citation type="submission" date="2022-11" db="EMBL/GenBank/DDBJ databases">
        <authorList>
            <person name="Petersen C."/>
        </authorList>
    </citation>
    <scope>NUCLEOTIDE SEQUENCE</scope>
    <source>
        <strain evidence="8">IBT 34128</strain>
    </source>
</reference>
<dbReference type="GO" id="GO:0016020">
    <property type="term" value="C:membrane"/>
    <property type="evidence" value="ECO:0007669"/>
    <property type="project" value="UniProtKB-SubCell"/>
</dbReference>
<dbReference type="EMBL" id="JAPMSZ010000009">
    <property type="protein sequence ID" value="KAJ5091702.1"/>
    <property type="molecule type" value="Genomic_DNA"/>
</dbReference>
<feature type="transmembrane region" description="Helical" evidence="6">
    <location>
        <begin position="260"/>
        <end position="283"/>
    </location>
</feature>
<feature type="region of interest" description="Disordered" evidence="5">
    <location>
        <begin position="1"/>
        <end position="33"/>
    </location>
</feature>
<comment type="subcellular location">
    <subcellularLocation>
        <location evidence="1">Membrane</location>
        <topology evidence="1">Multi-pass membrane protein</topology>
    </subcellularLocation>
</comment>
<comment type="caution">
    <text evidence="8">The sequence shown here is derived from an EMBL/GenBank/DDBJ whole genome shotgun (WGS) entry which is preliminary data.</text>
</comment>
<evidence type="ECO:0000256" key="4">
    <source>
        <dbReference type="ARBA" id="ARBA00023136"/>
    </source>
</evidence>
<feature type="domain" description="Major facilitator superfamily (MFS) profile" evidence="7">
    <location>
        <begin position="41"/>
        <end position="438"/>
    </location>
</feature>
<dbReference type="InterPro" id="IPR051788">
    <property type="entry name" value="MFS_Transporter"/>
</dbReference>
<protein>
    <submittedName>
        <fullName evidence="8">Major facilitator superfamily domain general substrate transporter</fullName>
    </submittedName>
</protein>
<name>A0A9W9F167_9EURO</name>
<dbReference type="PROSITE" id="PS50850">
    <property type="entry name" value="MFS"/>
    <property type="match status" value="1"/>
</dbReference>
<feature type="transmembrane region" description="Helical" evidence="6">
    <location>
        <begin position="168"/>
        <end position="190"/>
    </location>
</feature>
<dbReference type="Gene3D" id="1.20.1250.20">
    <property type="entry name" value="MFS general substrate transporter like domains"/>
    <property type="match status" value="1"/>
</dbReference>
<evidence type="ECO:0000313" key="8">
    <source>
        <dbReference type="EMBL" id="KAJ5091702.1"/>
    </source>
</evidence>
<dbReference type="FunFam" id="1.20.1250.20:FF:000286">
    <property type="entry name" value="MFS efflux transporter"/>
    <property type="match status" value="1"/>
</dbReference>
<dbReference type="SUPFAM" id="SSF103473">
    <property type="entry name" value="MFS general substrate transporter"/>
    <property type="match status" value="1"/>
</dbReference>
<keyword evidence="4 6" id="KW-0472">Membrane</keyword>
<dbReference type="GO" id="GO:0022857">
    <property type="term" value="F:transmembrane transporter activity"/>
    <property type="evidence" value="ECO:0007669"/>
    <property type="project" value="InterPro"/>
</dbReference>
<dbReference type="PANTHER" id="PTHR23514:SF16">
    <property type="entry name" value="TRANSPORTER, PUTATIVE (AFU_ORTHOLOGUE AFUA_2G17270)-RELATED"/>
    <property type="match status" value="1"/>
</dbReference>
<organism evidence="8 9">
    <name type="scientific">Penicillium alfredii</name>
    <dbReference type="NCBI Taxonomy" id="1506179"/>
    <lineage>
        <taxon>Eukaryota</taxon>
        <taxon>Fungi</taxon>
        <taxon>Dikarya</taxon>
        <taxon>Ascomycota</taxon>
        <taxon>Pezizomycotina</taxon>
        <taxon>Eurotiomycetes</taxon>
        <taxon>Eurotiomycetidae</taxon>
        <taxon>Eurotiales</taxon>
        <taxon>Aspergillaceae</taxon>
        <taxon>Penicillium</taxon>
    </lineage>
</organism>
<gene>
    <name evidence="8" type="ORF">NUU61_006572</name>
</gene>
<evidence type="ECO:0000256" key="1">
    <source>
        <dbReference type="ARBA" id="ARBA00004141"/>
    </source>
</evidence>
<keyword evidence="3 6" id="KW-1133">Transmembrane helix</keyword>
<evidence type="ECO:0000313" key="9">
    <source>
        <dbReference type="Proteomes" id="UP001141434"/>
    </source>
</evidence>
<feature type="transmembrane region" description="Helical" evidence="6">
    <location>
        <begin position="196"/>
        <end position="219"/>
    </location>
</feature>
<dbReference type="GeneID" id="81396268"/>
<reference evidence="8" key="2">
    <citation type="journal article" date="2023" name="IMA Fungus">
        <title>Comparative genomic study of the Penicillium genus elucidates a diverse pangenome and 15 lateral gene transfer events.</title>
        <authorList>
            <person name="Petersen C."/>
            <person name="Sorensen T."/>
            <person name="Nielsen M.R."/>
            <person name="Sondergaard T.E."/>
            <person name="Sorensen J.L."/>
            <person name="Fitzpatrick D.A."/>
            <person name="Frisvad J.C."/>
            <person name="Nielsen K.L."/>
        </authorList>
    </citation>
    <scope>NUCLEOTIDE SEQUENCE</scope>
    <source>
        <strain evidence="8">IBT 34128</strain>
    </source>
</reference>
<accession>A0A9W9F167</accession>
<dbReference type="InterPro" id="IPR011701">
    <property type="entry name" value="MFS"/>
</dbReference>
<evidence type="ECO:0000256" key="5">
    <source>
        <dbReference type="SAM" id="MobiDB-lite"/>
    </source>
</evidence>
<evidence type="ECO:0000256" key="6">
    <source>
        <dbReference type="SAM" id="Phobius"/>
    </source>
</evidence>
<dbReference type="AlphaFoldDB" id="A0A9W9F167"/>